<evidence type="ECO:0000256" key="1">
    <source>
        <dbReference type="SAM" id="Phobius"/>
    </source>
</evidence>
<dbReference type="RefSeq" id="WP_141818396.1">
    <property type="nucleotide sequence ID" value="NZ_BAAAIL010000004.1"/>
</dbReference>
<sequence>MAETRSGHTGRPFAVALSWGVALCVAGIFMVLVGMAQPTTEEFGNATTNGWLWAGGVAEVVGLLLLLTGLYEFLSSVQEHFALARRRVS</sequence>
<dbReference type="AlphaFoldDB" id="A0A543KP37"/>
<organism evidence="2 3">
    <name type="scientific">Ornithinimicrobium humiphilum</name>
    <dbReference type="NCBI Taxonomy" id="125288"/>
    <lineage>
        <taxon>Bacteria</taxon>
        <taxon>Bacillati</taxon>
        <taxon>Actinomycetota</taxon>
        <taxon>Actinomycetes</taxon>
        <taxon>Micrococcales</taxon>
        <taxon>Ornithinimicrobiaceae</taxon>
        <taxon>Ornithinimicrobium</taxon>
    </lineage>
</organism>
<keyword evidence="1" id="KW-0812">Transmembrane</keyword>
<protein>
    <submittedName>
        <fullName evidence="2">Uncharacterized protein</fullName>
    </submittedName>
</protein>
<accession>A0A543KP37</accession>
<gene>
    <name evidence="2" type="ORF">FB476_1722</name>
</gene>
<feature type="transmembrane region" description="Helical" evidence="1">
    <location>
        <begin position="51"/>
        <end position="71"/>
    </location>
</feature>
<reference evidence="2 3" key="1">
    <citation type="submission" date="2019-06" db="EMBL/GenBank/DDBJ databases">
        <title>Sequencing the genomes of 1000 actinobacteria strains.</title>
        <authorList>
            <person name="Klenk H.-P."/>
        </authorList>
    </citation>
    <scope>NUCLEOTIDE SEQUENCE [LARGE SCALE GENOMIC DNA]</scope>
    <source>
        <strain evidence="2 3">DSM 12362</strain>
    </source>
</reference>
<dbReference type="EMBL" id="VFPU01000001">
    <property type="protein sequence ID" value="TQM96830.1"/>
    <property type="molecule type" value="Genomic_DNA"/>
</dbReference>
<dbReference type="Proteomes" id="UP000315133">
    <property type="component" value="Unassembled WGS sequence"/>
</dbReference>
<evidence type="ECO:0000313" key="3">
    <source>
        <dbReference type="Proteomes" id="UP000315133"/>
    </source>
</evidence>
<keyword evidence="3" id="KW-1185">Reference proteome</keyword>
<feature type="transmembrane region" description="Helical" evidence="1">
    <location>
        <begin position="12"/>
        <end position="36"/>
    </location>
</feature>
<keyword evidence="1" id="KW-0472">Membrane</keyword>
<keyword evidence="1" id="KW-1133">Transmembrane helix</keyword>
<name>A0A543KP37_9MICO</name>
<proteinExistence type="predicted"/>
<evidence type="ECO:0000313" key="2">
    <source>
        <dbReference type="EMBL" id="TQM96830.1"/>
    </source>
</evidence>
<comment type="caution">
    <text evidence="2">The sequence shown here is derived from an EMBL/GenBank/DDBJ whole genome shotgun (WGS) entry which is preliminary data.</text>
</comment>